<dbReference type="Proteomes" id="UP001056716">
    <property type="component" value="Chromosome"/>
</dbReference>
<name>A0AAE9S136_9GAMM</name>
<proteinExistence type="predicted"/>
<dbReference type="RefSeq" id="WP_200029378.1">
    <property type="nucleotide sequence ID" value="NZ_CP098732.1"/>
</dbReference>
<evidence type="ECO:0000313" key="2">
    <source>
        <dbReference type="Proteomes" id="UP001056716"/>
    </source>
</evidence>
<dbReference type="AlphaFoldDB" id="A0AAE9S136"/>
<sequence>MAIKFTQEQIDSFITDREEELALWNWNRLKEKFPSLSKKYFDDDEKKGVDFLLLAQTRVKEYLHGLEDDIDYNKWRAVYGEICFIVNKYNIDEDKWNRGILEERLWPPYLRIDVLAGIVESCLNNSESQKFYAALEKETWQ</sequence>
<evidence type="ECO:0000313" key="1">
    <source>
        <dbReference type="EMBL" id="USE84456.1"/>
    </source>
</evidence>
<organism evidence="1 2">
    <name type="scientific">Acinetobacter tibetensis</name>
    <dbReference type="NCBI Taxonomy" id="2943497"/>
    <lineage>
        <taxon>Bacteria</taxon>
        <taxon>Pseudomonadati</taxon>
        <taxon>Pseudomonadota</taxon>
        <taxon>Gammaproteobacteria</taxon>
        <taxon>Moraxellales</taxon>
        <taxon>Moraxellaceae</taxon>
        <taxon>Acinetobacter</taxon>
    </lineage>
</organism>
<reference evidence="1" key="1">
    <citation type="submission" date="2022-06" db="EMBL/GenBank/DDBJ databases">
        <title>Isolation, identification and characterization of iprodione-degrading strains in Lhasa, Tibet.</title>
        <authorList>
            <person name="Pan H."/>
        </authorList>
    </citation>
    <scope>NUCLEOTIDE SEQUENCE</scope>
    <source>
        <strain evidence="1">Y-23</strain>
    </source>
</reference>
<keyword evidence="2" id="KW-1185">Reference proteome</keyword>
<dbReference type="KEGG" id="atz:M5E07_06575"/>
<protein>
    <submittedName>
        <fullName evidence="1">Uncharacterized protein</fullName>
    </submittedName>
</protein>
<dbReference type="EMBL" id="CP098732">
    <property type="protein sequence ID" value="USE84456.1"/>
    <property type="molecule type" value="Genomic_DNA"/>
</dbReference>
<gene>
    <name evidence="1" type="ORF">M5E07_06575</name>
</gene>
<accession>A0AAE9S136</accession>